<evidence type="ECO:0000256" key="1">
    <source>
        <dbReference type="PROSITE-ProRule" id="PRU00520"/>
    </source>
</evidence>
<evidence type="ECO:0000313" key="8">
    <source>
        <dbReference type="Proteomes" id="UP000198669"/>
    </source>
</evidence>
<dbReference type="OrthoDB" id="6643at2157"/>
<dbReference type="STRING" id="2177.BHR79_05585"/>
<dbReference type="RefSeq" id="WP_072561450.1">
    <property type="nucleotide sequence ID" value="NZ_CP017921.1"/>
</dbReference>
<reference evidence="4 7" key="1">
    <citation type="submission" date="2016-10" db="EMBL/GenBank/DDBJ databases">
        <title>Methanohalophilus halophilus.</title>
        <authorList>
            <person name="L'haridon S."/>
        </authorList>
    </citation>
    <scope>NUCLEOTIDE SEQUENCE [LARGE SCALE GENOMIC DNA]</scope>
    <source>
        <strain evidence="4 7">Z-7982</strain>
    </source>
</reference>
<dbReference type="EC" id="3.6.1.7" evidence="1"/>
<dbReference type="PANTHER" id="PTHR47268:SF4">
    <property type="entry name" value="ACYLPHOSPHATASE"/>
    <property type="match status" value="1"/>
</dbReference>
<dbReference type="PROSITE" id="PS00150">
    <property type="entry name" value="ACYLPHOSPHATASE_1"/>
    <property type="match status" value="1"/>
</dbReference>
<dbReference type="GO" id="GO:0003998">
    <property type="term" value="F:acylphosphatase activity"/>
    <property type="evidence" value="ECO:0007669"/>
    <property type="project" value="UniProtKB-EC"/>
</dbReference>
<dbReference type="SUPFAM" id="SSF54975">
    <property type="entry name" value="Acylphosphatase/BLUF domain-like"/>
    <property type="match status" value="1"/>
</dbReference>
<dbReference type="KEGG" id="mhaz:BHR79_05585"/>
<dbReference type="GeneID" id="30583216"/>
<evidence type="ECO:0000256" key="2">
    <source>
        <dbReference type="RuleBase" id="RU004168"/>
    </source>
</evidence>
<dbReference type="InterPro" id="IPR017968">
    <property type="entry name" value="Acylphosphatase_CS"/>
</dbReference>
<protein>
    <recommendedName>
        <fullName evidence="1">acylphosphatase</fullName>
        <ecNumber evidence="1">3.6.1.7</ecNumber>
    </recommendedName>
</protein>
<feature type="active site" evidence="1">
    <location>
        <position position="38"/>
    </location>
</feature>
<dbReference type="Proteomes" id="UP000186879">
    <property type="component" value="Chromosome"/>
</dbReference>
<feature type="domain" description="Acylphosphatase-like" evidence="3">
    <location>
        <begin position="5"/>
        <end position="92"/>
    </location>
</feature>
<keyword evidence="1" id="KW-0378">Hydrolase</keyword>
<keyword evidence="7" id="KW-1185">Reference proteome</keyword>
<proteinExistence type="inferred from homology"/>
<dbReference type="EMBL" id="CP017921">
    <property type="protein sequence ID" value="APH39012.1"/>
    <property type="molecule type" value="Genomic_DNA"/>
</dbReference>
<evidence type="ECO:0000313" key="6">
    <source>
        <dbReference type="EMBL" id="SDW90043.1"/>
    </source>
</evidence>
<evidence type="ECO:0000313" key="5">
    <source>
        <dbReference type="EMBL" id="RNI09933.1"/>
    </source>
</evidence>
<dbReference type="InterPro" id="IPR036046">
    <property type="entry name" value="Acylphosphatase-like_dom_sf"/>
</dbReference>
<organism evidence="4 7">
    <name type="scientific">Methanohalophilus halophilus</name>
    <dbReference type="NCBI Taxonomy" id="2177"/>
    <lineage>
        <taxon>Archaea</taxon>
        <taxon>Methanobacteriati</taxon>
        <taxon>Methanobacteriota</taxon>
        <taxon>Stenosarchaea group</taxon>
        <taxon>Methanomicrobia</taxon>
        <taxon>Methanosarcinales</taxon>
        <taxon>Methanosarcinaceae</taxon>
        <taxon>Methanohalophilus</taxon>
    </lineage>
</organism>
<dbReference type="Gene3D" id="3.30.70.100">
    <property type="match status" value="1"/>
</dbReference>
<dbReference type="AlphaFoldDB" id="A0A1L3Q2A5"/>
<dbReference type="Pfam" id="PF00708">
    <property type="entry name" value="Acylphosphatase"/>
    <property type="match status" value="1"/>
</dbReference>
<comment type="similarity">
    <text evidence="2">Belongs to the acylphosphatase family.</text>
</comment>
<gene>
    <name evidence="4" type="ORF">BHR79_05585</name>
    <name evidence="5" type="ORF">EFE40_04670</name>
    <name evidence="6" type="ORF">SAMN04515625_1824</name>
</gene>
<comment type="catalytic activity">
    <reaction evidence="1">
        <text>an acyl phosphate + H2O = a carboxylate + phosphate + H(+)</text>
        <dbReference type="Rhea" id="RHEA:14965"/>
        <dbReference type="ChEBI" id="CHEBI:15377"/>
        <dbReference type="ChEBI" id="CHEBI:15378"/>
        <dbReference type="ChEBI" id="CHEBI:29067"/>
        <dbReference type="ChEBI" id="CHEBI:43474"/>
        <dbReference type="ChEBI" id="CHEBI:59918"/>
        <dbReference type="EC" id="3.6.1.7"/>
    </reaction>
</comment>
<evidence type="ECO:0000313" key="7">
    <source>
        <dbReference type="Proteomes" id="UP000186879"/>
    </source>
</evidence>
<dbReference type="EMBL" id="FNMU01000006">
    <property type="protein sequence ID" value="SDW90043.1"/>
    <property type="molecule type" value="Genomic_DNA"/>
</dbReference>
<reference evidence="6 8" key="2">
    <citation type="submission" date="2016-10" db="EMBL/GenBank/DDBJ databases">
        <authorList>
            <person name="de Groot N.N."/>
        </authorList>
    </citation>
    <scope>NUCLEOTIDE SEQUENCE [LARGE SCALE GENOMIC DNA]</scope>
    <source>
        <strain evidence="6 8">Z-7982</strain>
    </source>
</reference>
<name>A0A1L3Q2A5_9EURY</name>
<dbReference type="Proteomes" id="UP000198669">
    <property type="component" value="Unassembled WGS sequence"/>
</dbReference>
<accession>A0A1L3Q2A5</accession>
<sequence length="92" mass="10135">MDMERAIIHVSGVVQGVFFRSFTMQKASDIGLNGYVVNLSDGRVKAVVEGSKGKIDALLNALKEGPPASRVRDVEIVWEPPTGEFKDFSIRR</sequence>
<evidence type="ECO:0000313" key="9">
    <source>
        <dbReference type="Proteomes" id="UP000267921"/>
    </source>
</evidence>
<evidence type="ECO:0000259" key="3">
    <source>
        <dbReference type="PROSITE" id="PS51160"/>
    </source>
</evidence>
<dbReference type="InterPro" id="IPR020456">
    <property type="entry name" value="Acylphosphatase"/>
</dbReference>
<dbReference type="Proteomes" id="UP000267921">
    <property type="component" value="Unassembled WGS sequence"/>
</dbReference>
<dbReference type="EMBL" id="RJJG01000003">
    <property type="protein sequence ID" value="RNI09933.1"/>
    <property type="molecule type" value="Genomic_DNA"/>
</dbReference>
<dbReference type="PROSITE" id="PS51160">
    <property type="entry name" value="ACYLPHOSPHATASE_3"/>
    <property type="match status" value="1"/>
</dbReference>
<evidence type="ECO:0000313" key="4">
    <source>
        <dbReference type="EMBL" id="APH39012.1"/>
    </source>
</evidence>
<feature type="active site" evidence="1">
    <location>
        <position position="20"/>
    </location>
</feature>
<dbReference type="PANTHER" id="PTHR47268">
    <property type="entry name" value="ACYLPHOSPHATASE"/>
    <property type="match status" value="1"/>
</dbReference>
<reference evidence="5 9" key="3">
    <citation type="submission" date="2018-10" db="EMBL/GenBank/DDBJ databases">
        <title>Cultivation of a novel Methanohalophilus strain from Kebrit Deep of the Red Sea and a genomic comparison of members of the genus Methanohalophilus.</title>
        <authorList>
            <person name="Guan Y."/>
            <person name="Ngugi D.K."/>
            <person name="Stingl U."/>
        </authorList>
    </citation>
    <scope>NUCLEOTIDE SEQUENCE [LARGE SCALE GENOMIC DNA]</scope>
    <source>
        <strain evidence="5 9">DSM 3094</strain>
    </source>
</reference>
<dbReference type="InterPro" id="IPR001792">
    <property type="entry name" value="Acylphosphatase-like_dom"/>
</dbReference>